<feature type="transmembrane region" description="Helical" evidence="1">
    <location>
        <begin position="31"/>
        <end position="51"/>
    </location>
</feature>
<dbReference type="RefSeq" id="WP_022746184.1">
    <property type="nucleotide sequence ID" value="NC_022571.1"/>
</dbReference>
<dbReference type="eggNOG" id="ENOG502ZKDW">
    <property type="taxonomic scope" value="Bacteria"/>
</dbReference>
<keyword evidence="3" id="KW-1185">Reference proteome</keyword>
<keyword evidence="1" id="KW-1133">Transmembrane helix</keyword>
<dbReference type="KEGG" id="csb:CLSA_c20760"/>
<proteinExistence type="predicted"/>
<reference evidence="2 3" key="1">
    <citation type="journal article" date="2013" name="Genome Announc.">
        <title>Complete Genome Sequence of the Solvent Producer Clostridium saccharobutylicum NCP262 (DSM 13864).</title>
        <authorList>
            <person name="Poehlein A."/>
            <person name="Hartwich K."/>
            <person name="Krabben P."/>
            <person name="Ehrenreich A."/>
            <person name="Liebl W."/>
            <person name="Durre P."/>
            <person name="Gottschalk G."/>
            <person name="Daniel R."/>
        </authorList>
    </citation>
    <scope>NUCLEOTIDE SEQUENCE [LARGE SCALE GENOMIC DNA]</scope>
    <source>
        <strain evidence="2">DSM 13864</strain>
    </source>
</reference>
<organism evidence="2 3">
    <name type="scientific">Clostridium saccharobutylicum DSM 13864</name>
    <dbReference type="NCBI Taxonomy" id="1345695"/>
    <lineage>
        <taxon>Bacteria</taxon>
        <taxon>Bacillati</taxon>
        <taxon>Bacillota</taxon>
        <taxon>Clostridia</taxon>
        <taxon>Eubacteriales</taxon>
        <taxon>Clostridiaceae</taxon>
        <taxon>Clostridium</taxon>
    </lineage>
</organism>
<dbReference type="PATRIC" id="fig|1345695.10.peg.1353"/>
<protein>
    <recommendedName>
        <fullName evidence="4">Holin</fullName>
    </recommendedName>
</protein>
<keyword evidence="1" id="KW-0812">Transmembrane</keyword>
<keyword evidence="1" id="KW-0472">Membrane</keyword>
<dbReference type="HOGENOM" id="CLU_2537050_0_0_9"/>
<name>U5MRC7_CLOSA</name>
<dbReference type="Proteomes" id="UP000017118">
    <property type="component" value="Chromosome"/>
</dbReference>
<dbReference type="GeneID" id="55474530"/>
<evidence type="ECO:0000256" key="1">
    <source>
        <dbReference type="SAM" id="Phobius"/>
    </source>
</evidence>
<feature type="transmembrane region" description="Helical" evidence="1">
    <location>
        <begin position="57"/>
        <end position="78"/>
    </location>
</feature>
<sequence>MLENFNEIALLTAIVYAFVESLEKFGINKKYAHLLAIPAGIGISLLGFSASNIPNKIVYGVIIGILSVGTCDTTCNIVDTFKNKIKKQ</sequence>
<evidence type="ECO:0000313" key="3">
    <source>
        <dbReference type="Proteomes" id="UP000017118"/>
    </source>
</evidence>
<evidence type="ECO:0008006" key="4">
    <source>
        <dbReference type="Google" id="ProtNLM"/>
    </source>
</evidence>
<gene>
    <name evidence="2" type="ORF">CLSA_c20760</name>
</gene>
<dbReference type="EMBL" id="CP006721">
    <property type="protein sequence ID" value="AGX43058.1"/>
    <property type="molecule type" value="Genomic_DNA"/>
</dbReference>
<dbReference type="OrthoDB" id="1931437at2"/>
<accession>U5MRC7</accession>
<dbReference type="AlphaFoldDB" id="U5MRC7"/>
<evidence type="ECO:0000313" key="2">
    <source>
        <dbReference type="EMBL" id="AGX43058.1"/>
    </source>
</evidence>